<dbReference type="Gene3D" id="3.40.50.300">
    <property type="entry name" value="P-loop containing nucleotide triphosphate hydrolases"/>
    <property type="match status" value="1"/>
</dbReference>
<evidence type="ECO:0000256" key="4">
    <source>
        <dbReference type="ARBA" id="ARBA00022527"/>
    </source>
</evidence>
<dbReference type="Pfam" id="PF07475">
    <property type="entry name" value="Hpr_kinase_C"/>
    <property type="match status" value="1"/>
</dbReference>
<proteinExistence type="inferred from homology"/>
<evidence type="ECO:0000313" key="14">
    <source>
        <dbReference type="Proteomes" id="UP000229278"/>
    </source>
</evidence>
<dbReference type="SUPFAM" id="SSF75138">
    <property type="entry name" value="HprK N-terminal domain-like"/>
    <property type="match status" value="1"/>
</dbReference>
<comment type="catalytic activity">
    <reaction evidence="10">
        <text>[HPr protein]-O-phospho-L-serine + phosphate + H(+) = [HPr protein]-L-serine + diphosphate</text>
        <dbReference type="Rhea" id="RHEA:46604"/>
        <dbReference type="Rhea" id="RHEA-COMP:11602"/>
        <dbReference type="Rhea" id="RHEA-COMP:11603"/>
        <dbReference type="ChEBI" id="CHEBI:15378"/>
        <dbReference type="ChEBI" id="CHEBI:29999"/>
        <dbReference type="ChEBI" id="CHEBI:33019"/>
        <dbReference type="ChEBI" id="CHEBI:43474"/>
        <dbReference type="ChEBI" id="CHEBI:83421"/>
    </reaction>
</comment>
<dbReference type="GO" id="GO:0000155">
    <property type="term" value="F:phosphorelay sensor kinase activity"/>
    <property type="evidence" value="ECO:0007669"/>
    <property type="project" value="InterPro"/>
</dbReference>
<dbReference type="PANTHER" id="PTHR30305">
    <property type="entry name" value="PROTEIN YJDM-RELATED"/>
    <property type="match status" value="1"/>
</dbReference>
<evidence type="ECO:0000256" key="5">
    <source>
        <dbReference type="ARBA" id="ARBA00022679"/>
    </source>
</evidence>
<name>A0A2G6PG80_9GAMM</name>
<evidence type="ECO:0000256" key="6">
    <source>
        <dbReference type="ARBA" id="ARBA00022741"/>
    </source>
</evidence>
<organism evidence="13 14">
    <name type="scientific">Candidatus Contendibacter odensensis</name>
    <dbReference type="NCBI Taxonomy" id="1400860"/>
    <lineage>
        <taxon>Bacteria</taxon>
        <taxon>Pseudomonadati</taxon>
        <taxon>Pseudomonadota</taxon>
        <taxon>Gammaproteobacteria</taxon>
        <taxon>Candidatus Competibacteraceae</taxon>
        <taxon>Candidatus Contendibacter</taxon>
    </lineage>
</organism>
<gene>
    <name evidence="13" type="primary">hprK</name>
    <name evidence="13" type="ORF">CSA09_01245</name>
</gene>
<evidence type="ECO:0000256" key="10">
    <source>
        <dbReference type="ARBA" id="ARBA00047657"/>
    </source>
</evidence>
<reference evidence="13 14" key="1">
    <citation type="submission" date="2017-10" db="EMBL/GenBank/DDBJ databases">
        <title>Novel microbial diversity and functional potential in the marine mammal oral microbiome.</title>
        <authorList>
            <person name="Dudek N.K."/>
            <person name="Sun C.L."/>
            <person name="Burstein D."/>
            <person name="Kantor R.S."/>
            <person name="Aliaga Goltsman D.S."/>
            <person name="Bik E.M."/>
            <person name="Thomas B.C."/>
            <person name="Banfield J.F."/>
            <person name="Relman D.A."/>
        </authorList>
    </citation>
    <scope>NUCLEOTIDE SEQUENCE [LARGE SCALE GENOMIC DNA]</scope>
    <source>
        <strain evidence="13">DOLJORAL78_50_517</strain>
    </source>
</reference>
<feature type="domain" description="HPr(Ser) kinase/phosphorylase N-terminal" evidence="11">
    <location>
        <begin position="44"/>
        <end position="130"/>
    </location>
</feature>
<dbReference type="GO" id="GO:0006109">
    <property type="term" value="P:regulation of carbohydrate metabolic process"/>
    <property type="evidence" value="ECO:0007669"/>
    <property type="project" value="InterPro"/>
</dbReference>
<dbReference type="SUPFAM" id="SSF53795">
    <property type="entry name" value="PEP carboxykinase-like"/>
    <property type="match status" value="1"/>
</dbReference>
<sequence>MISPLCAQDVFQRLQELLDLRWIAGKSGARRPLWWSEDIGELPFGRLNWIHRPRLQLCGSEESSFLKKLEPVARQALIRNLMDTPTGAILVCGDPEQAQQIMRVLAEETNTPLWNTPLTLDVVLEQLYSYRHGIDEGSTVAHGELLEVFGIGVLITGNSGIGKSELALELISRGHRLVADDAPALTRLSPEVLEGTCPKTLSDLLEVRGLGLLNIRRMFGDSAVKRNKRLRLIIHLVRQEDSTPSAKTRLLGMRSFEVILGVSIPIITLPIAPGRNLAVLLECAVRDHIMRLGGYHTEKEMAARMKKAMADFISCES</sequence>
<dbReference type="InterPro" id="IPR003755">
    <property type="entry name" value="HPr(Ser)_kin/Pase"/>
</dbReference>
<keyword evidence="7 13" id="KW-0418">Kinase</keyword>
<dbReference type="GO" id="GO:0005524">
    <property type="term" value="F:ATP binding"/>
    <property type="evidence" value="ECO:0007669"/>
    <property type="project" value="UniProtKB-KW"/>
</dbReference>
<dbReference type="InterPro" id="IPR028979">
    <property type="entry name" value="Ser_kin/Pase_Hpr-like_N_sf"/>
</dbReference>
<evidence type="ECO:0000256" key="3">
    <source>
        <dbReference type="ARBA" id="ARBA00011643"/>
    </source>
</evidence>
<evidence type="ECO:0000256" key="2">
    <source>
        <dbReference type="ARBA" id="ARBA00006883"/>
    </source>
</evidence>
<dbReference type="EMBL" id="PDTV01000004">
    <property type="protein sequence ID" value="PIE83512.1"/>
    <property type="molecule type" value="Genomic_DNA"/>
</dbReference>
<feature type="domain" description="HPr kinase/phosphorylase C-terminal" evidence="12">
    <location>
        <begin position="139"/>
        <end position="304"/>
    </location>
</feature>
<evidence type="ECO:0000259" key="11">
    <source>
        <dbReference type="Pfam" id="PF02603"/>
    </source>
</evidence>
<keyword evidence="8" id="KW-0067">ATP-binding</keyword>
<dbReference type="GO" id="GO:0004674">
    <property type="term" value="F:protein serine/threonine kinase activity"/>
    <property type="evidence" value="ECO:0007669"/>
    <property type="project" value="UniProtKB-KW"/>
</dbReference>
<dbReference type="Gene3D" id="3.40.1390.20">
    <property type="entry name" value="HprK N-terminal domain-like"/>
    <property type="match status" value="1"/>
</dbReference>
<dbReference type="Pfam" id="PF02603">
    <property type="entry name" value="Hpr_kinase_N"/>
    <property type="match status" value="1"/>
</dbReference>
<evidence type="ECO:0000259" key="12">
    <source>
        <dbReference type="Pfam" id="PF07475"/>
    </source>
</evidence>
<keyword evidence="6" id="KW-0547">Nucleotide-binding</keyword>
<comment type="caution">
    <text evidence="13">The sequence shown here is derived from an EMBL/GenBank/DDBJ whole genome shotgun (WGS) entry which is preliminary data.</text>
</comment>
<keyword evidence="9" id="KW-0511">Multifunctional enzyme</keyword>
<comment type="similarity">
    <text evidence="2">Belongs to the HPrK/P family.</text>
</comment>
<keyword evidence="4" id="KW-0723">Serine/threonine-protein kinase</keyword>
<keyword evidence="5" id="KW-0808">Transferase</keyword>
<dbReference type="InterPro" id="IPR027417">
    <property type="entry name" value="P-loop_NTPase"/>
</dbReference>
<dbReference type="Proteomes" id="UP000229278">
    <property type="component" value="Unassembled WGS sequence"/>
</dbReference>
<dbReference type="InterPro" id="IPR011126">
    <property type="entry name" value="Hpr_kin/Pase_Hpr_N"/>
</dbReference>
<comment type="subunit">
    <text evidence="3">Homohexamer.</text>
</comment>
<dbReference type="AlphaFoldDB" id="A0A2G6PG80"/>
<comment type="catalytic activity">
    <reaction evidence="1">
        <text>[HPr protein]-L-serine + ATP = [HPr protein]-O-phospho-L-serine + ADP + H(+)</text>
        <dbReference type="Rhea" id="RHEA:46600"/>
        <dbReference type="Rhea" id="RHEA-COMP:11602"/>
        <dbReference type="Rhea" id="RHEA-COMP:11603"/>
        <dbReference type="ChEBI" id="CHEBI:15378"/>
        <dbReference type="ChEBI" id="CHEBI:29999"/>
        <dbReference type="ChEBI" id="CHEBI:30616"/>
        <dbReference type="ChEBI" id="CHEBI:83421"/>
        <dbReference type="ChEBI" id="CHEBI:456216"/>
    </reaction>
</comment>
<evidence type="ECO:0000313" key="13">
    <source>
        <dbReference type="EMBL" id="PIE83512.1"/>
    </source>
</evidence>
<evidence type="ECO:0000256" key="1">
    <source>
        <dbReference type="ARBA" id="ARBA00001120"/>
    </source>
</evidence>
<dbReference type="CDD" id="cd01918">
    <property type="entry name" value="HprK_C"/>
    <property type="match status" value="1"/>
</dbReference>
<dbReference type="InterPro" id="IPR011104">
    <property type="entry name" value="Hpr_kin/Pase_C"/>
</dbReference>
<evidence type="ECO:0000256" key="9">
    <source>
        <dbReference type="ARBA" id="ARBA00023268"/>
    </source>
</evidence>
<protein>
    <submittedName>
        <fullName evidence="13">HPr(Ser) kinase/phosphatase</fullName>
    </submittedName>
</protein>
<dbReference type="NCBIfam" id="TIGR00679">
    <property type="entry name" value="hpr-ser"/>
    <property type="match status" value="1"/>
</dbReference>
<dbReference type="PANTHER" id="PTHR30305:SF1">
    <property type="entry name" value="HPR KINASE_PHOSPHORYLASE"/>
    <property type="match status" value="1"/>
</dbReference>
<evidence type="ECO:0000256" key="8">
    <source>
        <dbReference type="ARBA" id="ARBA00022840"/>
    </source>
</evidence>
<evidence type="ECO:0000256" key="7">
    <source>
        <dbReference type="ARBA" id="ARBA00022777"/>
    </source>
</evidence>
<accession>A0A2G6PG80</accession>